<dbReference type="AlphaFoldDB" id="A0ABD0Y5X1"/>
<sequence length="278" mass="33127">MASKRRNMFYKNKKQETTEIGTGNLPPFCDCMSCRHSTRGLAKKKAKHFRARHQSREHRLGSFNLNKLNFTGRSKASPKPLRRIRVMMANTCEHFNSLSPRLTRQINCNEVQIFEKKFDFVWVPKNQLNWYREHVKCLDKKQKVMILLTKLHEGLQNYSATFQMLRKGPHDIVPDCDDTRQEMIKNVADKLLLLLCEVDRTIVQLRLPPPQRLTDPVSRHFLLGERWDYTTRHLYEWGVLLVYQVFLEDWNRIIKNLVGRKGDRRCKRRRPLVHHHSV</sequence>
<name>A0ABD0Y5X1_9HEMI</name>
<dbReference type="EMBL" id="JBFDAA010000013">
    <property type="protein sequence ID" value="KAL1122823.1"/>
    <property type="molecule type" value="Genomic_DNA"/>
</dbReference>
<evidence type="ECO:0000313" key="1">
    <source>
        <dbReference type="EMBL" id="KAL1122823.1"/>
    </source>
</evidence>
<reference evidence="1 2" key="1">
    <citation type="submission" date="2024-07" db="EMBL/GenBank/DDBJ databases">
        <title>Chromosome-level genome assembly of the water stick insect Ranatra chinensis (Heteroptera: Nepidae).</title>
        <authorList>
            <person name="Liu X."/>
        </authorList>
    </citation>
    <scope>NUCLEOTIDE SEQUENCE [LARGE SCALE GENOMIC DNA]</scope>
    <source>
        <strain evidence="1">Cailab_2021Rc</strain>
        <tissue evidence="1">Muscle</tissue>
    </source>
</reference>
<evidence type="ECO:0000313" key="2">
    <source>
        <dbReference type="Proteomes" id="UP001558652"/>
    </source>
</evidence>
<accession>A0ABD0Y5X1</accession>
<gene>
    <name evidence="1" type="ORF">AAG570_003149</name>
</gene>
<protein>
    <submittedName>
        <fullName evidence="1">Uncharacterized protein</fullName>
    </submittedName>
</protein>
<dbReference type="Proteomes" id="UP001558652">
    <property type="component" value="Unassembled WGS sequence"/>
</dbReference>
<comment type="caution">
    <text evidence="1">The sequence shown here is derived from an EMBL/GenBank/DDBJ whole genome shotgun (WGS) entry which is preliminary data.</text>
</comment>
<keyword evidence="2" id="KW-1185">Reference proteome</keyword>
<proteinExistence type="predicted"/>
<organism evidence="1 2">
    <name type="scientific">Ranatra chinensis</name>
    <dbReference type="NCBI Taxonomy" id="642074"/>
    <lineage>
        <taxon>Eukaryota</taxon>
        <taxon>Metazoa</taxon>
        <taxon>Ecdysozoa</taxon>
        <taxon>Arthropoda</taxon>
        <taxon>Hexapoda</taxon>
        <taxon>Insecta</taxon>
        <taxon>Pterygota</taxon>
        <taxon>Neoptera</taxon>
        <taxon>Paraneoptera</taxon>
        <taxon>Hemiptera</taxon>
        <taxon>Heteroptera</taxon>
        <taxon>Panheteroptera</taxon>
        <taxon>Nepomorpha</taxon>
        <taxon>Nepidae</taxon>
        <taxon>Ranatrinae</taxon>
        <taxon>Ranatra</taxon>
    </lineage>
</organism>